<name>A0A9P6KIE1_9FUNG</name>
<keyword evidence="3" id="KW-0460">Magnesium</keyword>
<dbReference type="InterPro" id="IPR015813">
    <property type="entry name" value="Pyrv/PenolPyrv_kinase-like_dom"/>
</dbReference>
<dbReference type="InterPro" id="IPR040442">
    <property type="entry name" value="Pyrv_kinase-like_dom_sf"/>
</dbReference>
<evidence type="ECO:0000256" key="2">
    <source>
        <dbReference type="ARBA" id="ARBA00022723"/>
    </source>
</evidence>
<keyword evidence="7" id="KW-1185">Reference proteome</keyword>
<dbReference type="GO" id="GO:0000287">
    <property type="term" value="F:magnesium ion binding"/>
    <property type="evidence" value="ECO:0007669"/>
    <property type="project" value="TreeGrafter"/>
</dbReference>
<dbReference type="SUPFAM" id="SSF51621">
    <property type="entry name" value="Phosphoenolpyruvate/pyruvate domain"/>
    <property type="match status" value="1"/>
</dbReference>
<feature type="compositionally biased region" description="Low complexity" evidence="4">
    <location>
        <begin position="46"/>
        <end position="74"/>
    </location>
</feature>
<feature type="compositionally biased region" description="Basic and acidic residues" evidence="4">
    <location>
        <begin position="409"/>
        <end position="418"/>
    </location>
</feature>
<dbReference type="PANTHER" id="PTHR32308:SF0">
    <property type="entry name" value="HPCH_HPAI ALDOLASE_CITRATE LYASE DOMAIN-CONTAINING PROTEIN"/>
    <property type="match status" value="1"/>
</dbReference>
<dbReference type="Pfam" id="PF03328">
    <property type="entry name" value="HpcH_HpaI"/>
    <property type="match status" value="1"/>
</dbReference>
<organism evidence="6 7">
    <name type="scientific">Lunasporangiospora selenospora</name>
    <dbReference type="NCBI Taxonomy" id="979761"/>
    <lineage>
        <taxon>Eukaryota</taxon>
        <taxon>Fungi</taxon>
        <taxon>Fungi incertae sedis</taxon>
        <taxon>Mucoromycota</taxon>
        <taxon>Mortierellomycotina</taxon>
        <taxon>Mortierellomycetes</taxon>
        <taxon>Mortierellales</taxon>
        <taxon>Mortierellaceae</taxon>
        <taxon>Lunasporangiospora</taxon>
    </lineage>
</organism>
<evidence type="ECO:0000256" key="3">
    <source>
        <dbReference type="ARBA" id="ARBA00022842"/>
    </source>
</evidence>
<proteinExistence type="predicted"/>
<dbReference type="OrthoDB" id="1773at2759"/>
<evidence type="ECO:0000259" key="5">
    <source>
        <dbReference type="Pfam" id="PF03328"/>
    </source>
</evidence>
<dbReference type="GO" id="GO:0003824">
    <property type="term" value="F:catalytic activity"/>
    <property type="evidence" value="ECO:0007669"/>
    <property type="project" value="InterPro"/>
</dbReference>
<dbReference type="InterPro" id="IPR005000">
    <property type="entry name" value="Aldolase/citrate-lyase_domain"/>
</dbReference>
<protein>
    <recommendedName>
        <fullName evidence="5">HpcH/HpaI aldolase/citrate lyase domain-containing protein</fullName>
    </recommendedName>
</protein>
<evidence type="ECO:0000256" key="4">
    <source>
        <dbReference type="SAM" id="MobiDB-lite"/>
    </source>
</evidence>
<accession>A0A9P6KIE1</accession>
<dbReference type="Gene3D" id="3.20.20.60">
    <property type="entry name" value="Phosphoenolpyruvate-binding domains"/>
    <property type="match status" value="1"/>
</dbReference>
<gene>
    <name evidence="6" type="ORF">BGW38_009481</name>
</gene>
<sequence>MLAAHIRTNLNRGARIRALDVTRGVTNVIGRRYLNSTTQALASDNSVVPSSTTSTLSSSPVSSASSLSTGATPPLIFGQEPERRIRRSIFYVPGSDERKLKSSLSLTADCLVYDLEDGVAHNRKNVAREMVFDALEASEHKKAEKAVRINAVGSGLEFDDLNVVLRSSRLQAIVIPKVQSAKDIQFVSHMVDSVAPSVTRKNVRIIASIESALGIMNLKEIATADPRVDALVFAAEDYCADLGLTRTREGTEMLFGRSAIVTAAHAYGLQAIDLVCMDYKNDEILKDECEFGRRMGFLGKQAVHPRQIEIIQRCFLPTEHEIARAADISEGYYEHAKRGVGAFNYNGKVIDLPVVKWAEKILSRARQGNVTIPTPEERLKILQAGIPAATSSSTTVATTTGPAGTTPSGKKDSSAQSA</sequence>
<comment type="caution">
    <text evidence="6">The sequence shown here is derived from an EMBL/GenBank/DDBJ whole genome shotgun (WGS) entry which is preliminary data.</text>
</comment>
<feature type="compositionally biased region" description="Low complexity" evidence="4">
    <location>
        <begin position="389"/>
        <end position="408"/>
    </location>
</feature>
<dbReference type="GO" id="GO:0006107">
    <property type="term" value="P:oxaloacetate metabolic process"/>
    <property type="evidence" value="ECO:0007669"/>
    <property type="project" value="TreeGrafter"/>
</dbReference>
<dbReference type="EMBL" id="JAABOA010000070">
    <property type="protein sequence ID" value="KAF9586121.1"/>
    <property type="molecule type" value="Genomic_DNA"/>
</dbReference>
<keyword evidence="2" id="KW-0479">Metal-binding</keyword>
<dbReference type="AlphaFoldDB" id="A0A9P6KIE1"/>
<evidence type="ECO:0000313" key="7">
    <source>
        <dbReference type="Proteomes" id="UP000780801"/>
    </source>
</evidence>
<feature type="domain" description="HpcH/HpaI aldolase/citrate lyase" evidence="5">
    <location>
        <begin position="87"/>
        <end position="305"/>
    </location>
</feature>
<reference evidence="6" key="1">
    <citation type="journal article" date="2020" name="Fungal Divers.">
        <title>Resolving the Mortierellaceae phylogeny through synthesis of multi-gene phylogenetics and phylogenomics.</title>
        <authorList>
            <person name="Vandepol N."/>
            <person name="Liber J."/>
            <person name="Desiro A."/>
            <person name="Na H."/>
            <person name="Kennedy M."/>
            <person name="Barry K."/>
            <person name="Grigoriev I.V."/>
            <person name="Miller A.N."/>
            <person name="O'Donnell K."/>
            <person name="Stajich J.E."/>
            <person name="Bonito G."/>
        </authorList>
    </citation>
    <scope>NUCLEOTIDE SEQUENCE</scope>
    <source>
        <strain evidence="6">KOD1015</strain>
    </source>
</reference>
<dbReference type="PANTHER" id="PTHR32308">
    <property type="entry name" value="LYASE BETA SUBUNIT, PUTATIVE (AFU_ORTHOLOGUE AFUA_4G13030)-RELATED"/>
    <property type="match status" value="1"/>
</dbReference>
<feature type="region of interest" description="Disordered" evidence="4">
    <location>
        <begin position="45"/>
        <end position="76"/>
    </location>
</feature>
<feature type="region of interest" description="Disordered" evidence="4">
    <location>
        <begin position="389"/>
        <end position="418"/>
    </location>
</feature>
<dbReference type="Proteomes" id="UP000780801">
    <property type="component" value="Unassembled WGS sequence"/>
</dbReference>
<evidence type="ECO:0000256" key="1">
    <source>
        <dbReference type="ARBA" id="ARBA00001946"/>
    </source>
</evidence>
<comment type="cofactor">
    <cofactor evidence="1">
        <name>Mg(2+)</name>
        <dbReference type="ChEBI" id="CHEBI:18420"/>
    </cofactor>
</comment>
<evidence type="ECO:0000313" key="6">
    <source>
        <dbReference type="EMBL" id="KAF9586121.1"/>
    </source>
</evidence>